<proteinExistence type="predicted"/>
<evidence type="ECO:0000313" key="2">
    <source>
        <dbReference type="EnsemblMetazoa" id="GPPI021842-PA"/>
    </source>
</evidence>
<feature type="compositionally biased region" description="Polar residues" evidence="1">
    <location>
        <begin position="82"/>
        <end position="94"/>
    </location>
</feature>
<dbReference type="VEuPathDB" id="VectorBase:GPPI021842"/>
<dbReference type="STRING" id="67801.A0A1B0B829"/>
<sequence>MKTDLYTLREIDIAKGELPMFNVDDTLQPITRTELRIKINIWPDFVWNDRVHGLLLLRLIASFVDLFLPSLSPKSRSKSCELASNQAGSNSTPCGNKDTELIEFLSNQWLELFNRLRNENLKPLPNRFLVNFLR</sequence>
<organism evidence="2 3">
    <name type="scientific">Glossina palpalis gambiensis</name>
    <dbReference type="NCBI Taxonomy" id="67801"/>
    <lineage>
        <taxon>Eukaryota</taxon>
        <taxon>Metazoa</taxon>
        <taxon>Ecdysozoa</taxon>
        <taxon>Arthropoda</taxon>
        <taxon>Hexapoda</taxon>
        <taxon>Insecta</taxon>
        <taxon>Pterygota</taxon>
        <taxon>Neoptera</taxon>
        <taxon>Endopterygota</taxon>
        <taxon>Diptera</taxon>
        <taxon>Brachycera</taxon>
        <taxon>Muscomorpha</taxon>
        <taxon>Hippoboscoidea</taxon>
        <taxon>Glossinidae</taxon>
        <taxon>Glossina</taxon>
    </lineage>
</organism>
<name>A0A1B0B829_9MUSC</name>
<reference evidence="2" key="2">
    <citation type="submission" date="2020-05" db="UniProtKB">
        <authorList>
            <consortium name="EnsemblMetazoa"/>
        </authorList>
    </citation>
    <scope>IDENTIFICATION</scope>
    <source>
        <strain evidence="2">IAEA</strain>
    </source>
</reference>
<dbReference type="Gene3D" id="2.60.40.150">
    <property type="entry name" value="C2 domain"/>
    <property type="match status" value="1"/>
</dbReference>
<dbReference type="EMBL" id="JXJN01009818">
    <property type="status" value="NOT_ANNOTATED_CDS"/>
    <property type="molecule type" value="Genomic_DNA"/>
</dbReference>
<evidence type="ECO:0000313" key="3">
    <source>
        <dbReference type="Proteomes" id="UP000092460"/>
    </source>
</evidence>
<protein>
    <submittedName>
        <fullName evidence="2">Uncharacterized protein</fullName>
    </submittedName>
</protein>
<dbReference type="InterPro" id="IPR035892">
    <property type="entry name" value="C2_domain_sf"/>
</dbReference>
<dbReference type="AlphaFoldDB" id="A0A1B0B829"/>
<reference evidence="3" key="1">
    <citation type="submission" date="2015-01" db="EMBL/GenBank/DDBJ databases">
        <authorList>
            <person name="Aksoy S."/>
            <person name="Warren W."/>
            <person name="Wilson R.K."/>
        </authorList>
    </citation>
    <scope>NUCLEOTIDE SEQUENCE [LARGE SCALE GENOMIC DNA]</scope>
    <source>
        <strain evidence="3">IAEA</strain>
    </source>
</reference>
<keyword evidence="3" id="KW-1185">Reference proteome</keyword>
<feature type="region of interest" description="Disordered" evidence="1">
    <location>
        <begin position="74"/>
        <end position="94"/>
    </location>
</feature>
<accession>A0A1B0B829</accession>
<dbReference type="EnsemblMetazoa" id="GPPI021842-RA">
    <property type="protein sequence ID" value="GPPI021842-PA"/>
    <property type="gene ID" value="GPPI021842"/>
</dbReference>
<evidence type="ECO:0000256" key="1">
    <source>
        <dbReference type="SAM" id="MobiDB-lite"/>
    </source>
</evidence>
<dbReference type="Proteomes" id="UP000092460">
    <property type="component" value="Unassembled WGS sequence"/>
</dbReference>